<dbReference type="Proteomes" id="UP000540909">
    <property type="component" value="Unassembled WGS sequence"/>
</dbReference>
<protein>
    <submittedName>
        <fullName evidence="1">GrpB-like predicted nucleotidyltransferase (UPF0157 family)</fullName>
    </submittedName>
</protein>
<gene>
    <name evidence="1" type="ORF">GGD57_002807</name>
</gene>
<sequence length="155" mass="17954">MDSVFRIVSHDCDEFRRERERLFIEVRNVTPVGLLLEVGSTAVPGLIGKEDIDFALIVPADQFVVARADLDKSFQRDGQQLSNFQYQGYVLPSKFDAAVQLTIRGSKFDTFQNFVSKMRRSPSLRRAYNKLKLEWDGKPMDEYRVAKRKFIEDVL</sequence>
<dbReference type="InterPro" id="IPR043519">
    <property type="entry name" value="NT_sf"/>
</dbReference>
<dbReference type="InterPro" id="IPR007344">
    <property type="entry name" value="GrpB/CoaE"/>
</dbReference>
<accession>A0A7W6R3Y4</accession>
<reference evidence="1 2" key="1">
    <citation type="submission" date="2020-08" db="EMBL/GenBank/DDBJ databases">
        <title>Genomic Encyclopedia of Type Strains, Phase IV (KMG-V): Genome sequencing to study the core and pangenomes of soil and plant-associated prokaryotes.</title>
        <authorList>
            <person name="Whitman W."/>
        </authorList>
    </citation>
    <scope>NUCLEOTIDE SEQUENCE [LARGE SCALE GENOMIC DNA]</scope>
    <source>
        <strain evidence="1 2">SEMIA 4089</strain>
    </source>
</reference>
<organism evidence="1 2">
    <name type="scientific">Rhizobium esperanzae</name>
    <dbReference type="NCBI Taxonomy" id="1967781"/>
    <lineage>
        <taxon>Bacteria</taxon>
        <taxon>Pseudomonadati</taxon>
        <taxon>Pseudomonadota</taxon>
        <taxon>Alphaproteobacteria</taxon>
        <taxon>Hyphomicrobiales</taxon>
        <taxon>Rhizobiaceae</taxon>
        <taxon>Rhizobium/Agrobacterium group</taxon>
        <taxon>Rhizobium</taxon>
    </lineage>
</organism>
<evidence type="ECO:0000313" key="2">
    <source>
        <dbReference type="Proteomes" id="UP000540909"/>
    </source>
</evidence>
<evidence type="ECO:0000313" key="1">
    <source>
        <dbReference type="EMBL" id="MBB4236229.1"/>
    </source>
</evidence>
<dbReference type="Gene3D" id="3.30.460.10">
    <property type="entry name" value="Beta Polymerase, domain 2"/>
    <property type="match status" value="1"/>
</dbReference>
<dbReference type="GO" id="GO:0016740">
    <property type="term" value="F:transferase activity"/>
    <property type="evidence" value="ECO:0007669"/>
    <property type="project" value="UniProtKB-KW"/>
</dbReference>
<comment type="caution">
    <text evidence="1">The sequence shown here is derived from an EMBL/GenBank/DDBJ whole genome shotgun (WGS) entry which is preliminary data.</text>
</comment>
<dbReference type="Pfam" id="PF04229">
    <property type="entry name" value="GrpB"/>
    <property type="match status" value="1"/>
</dbReference>
<name>A0A7W6R3Y4_9HYPH</name>
<keyword evidence="1" id="KW-0808">Transferase</keyword>
<dbReference type="AlphaFoldDB" id="A0A7W6R3Y4"/>
<proteinExistence type="predicted"/>
<dbReference type="EMBL" id="JACIFY010000009">
    <property type="protein sequence ID" value="MBB4236229.1"/>
    <property type="molecule type" value="Genomic_DNA"/>
</dbReference>
<dbReference type="SUPFAM" id="SSF81301">
    <property type="entry name" value="Nucleotidyltransferase"/>
    <property type="match status" value="1"/>
</dbReference>